<dbReference type="EMBL" id="JWZT01001625">
    <property type="protein sequence ID" value="KII71759.1"/>
    <property type="molecule type" value="Genomic_DNA"/>
</dbReference>
<protein>
    <submittedName>
        <fullName evidence="1">Uncharacterized protein</fullName>
    </submittedName>
</protein>
<dbReference type="Proteomes" id="UP000031668">
    <property type="component" value="Unassembled WGS sequence"/>
</dbReference>
<keyword evidence="2" id="KW-1185">Reference proteome</keyword>
<proteinExistence type="predicted"/>
<sequence>MMVLFTFNWLSRGEFLKWVWIFVRSLLNFLIREQKHSSMYIIVIKVEMLKKGSQIDTLATLNELNLYLLILSTKYLSVSENSRYSKDKTSVLANLYNQKKFTRSQYYFLSVWIKELKVSNEIK</sequence>
<evidence type="ECO:0000313" key="1">
    <source>
        <dbReference type="EMBL" id="KII71759.1"/>
    </source>
</evidence>
<reference evidence="1 2" key="1">
    <citation type="journal article" date="2014" name="Genome Biol. Evol.">
        <title>The genome of the myxosporean Thelohanellus kitauei shows adaptations to nutrient acquisition within its fish host.</title>
        <authorList>
            <person name="Yang Y."/>
            <person name="Xiong J."/>
            <person name="Zhou Z."/>
            <person name="Huo F."/>
            <person name="Miao W."/>
            <person name="Ran C."/>
            <person name="Liu Y."/>
            <person name="Zhang J."/>
            <person name="Feng J."/>
            <person name="Wang M."/>
            <person name="Wang M."/>
            <person name="Wang L."/>
            <person name="Yao B."/>
        </authorList>
    </citation>
    <scope>NUCLEOTIDE SEQUENCE [LARGE SCALE GENOMIC DNA]</scope>
    <source>
        <strain evidence="1">Wuqing</strain>
    </source>
</reference>
<organism evidence="1 2">
    <name type="scientific">Thelohanellus kitauei</name>
    <name type="common">Myxosporean</name>
    <dbReference type="NCBI Taxonomy" id="669202"/>
    <lineage>
        <taxon>Eukaryota</taxon>
        <taxon>Metazoa</taxon>
        <taxon>Cnidaria</taxon>
        <taxon>Myxozoa</taxon>
        <taxon>Myxosporea</taxon>
        <taxon>Bivalvulida</taxon>
        <taxon>Platysporina</taxon>
        <taxon>Myxobolidae</taxon>
        <taxon>Thelohanellus</taxon>
    </lineage>
</organism>
<name>A0A0C2J1M4_THEKT</name>
<comment type="caution">
    <text evidence="1">The sequence shown here is derived from an EMBL/GenBank/DDBJ whole genome shotgun (WGS) entry which is preliminary data.</text>
</comment>
<evidence type="ECO:0000313" key="2">
    <source>
        <dbReference type="Proteomes" id="UP000031668"/>
    </source>
</evidence>
<dbReference type="AlphaFoldDB" id="A0A0C2J1M4"/>
<gene>
    <name evidence="1" type="ORF">RF11_15768</name>
</gene>
<accession>A0A0C2J1M4</accession>